<reference evidence="9 10" key="1">
    <citation type="submission" date="2019-03" db="EMBL/GenBank/DDBJ databases">
        <title>Genomic Encyclopedia of Archaeal and Bacterial Type Strains, Phase II (KMG-II): from individual species to whole genera.</title>
        <authorList>
            <person name="Goeker M."/>
        </authorList>
    </citation>
    <scope>NUCLEOTIDE SEQUENCE [LARGE SCALE GENOMIC DNA]</scope>
    <source>
        <strain evidence="9 10">ATCC 700618</strain>
    </source>
</reference>
<feature type="transmembrane region" description="Helical" evidence="7">
    <location>
        <begin position="602"/>
        <end position="618"/>
    </location>
</feature>
<sequence>MAQSNKRSKNYDFFTQKPNQNPQKERKTIFRRVLFVLKIFLYIFLAGITLTGCVQSFVISTTTQSGQGVEFYGSTSNITPHTNVFVTNDPENSTPTVTNSNNQNVINNDTALIVSKARINIAQQDENIIRALADQNALNGGQFGQLGVKTSAVELSYNQNVNFNTVNLNFYMNQNGEFIANQVTDVKNNPSAIFYRELANGNKQYLFFNSNFTSYQRLYETYSDIYAFSTIANSFVPNSLTLRLNDANNYVLVKPYLLRAQLDMNNASIVEQYNRDVVETVYRFLLTKNSLQNITTITGQNQTVAELIEQISNNNNYTTSLSNSNIIESQIELSASQAAALKTLTSMNNILRDAAYSVSLSNATNSSIGSVTSVAGLSNFDSFGNYGYSTAVQDPIVTWEEAWKFGPFYALVIFPVAKLTSAIATPLGASGWGIILAIIIVVLLTRLLVFLFTFRAVFSQQRMQDMNSRKAKIEAKYAQYDKSNKTMSARKNREIQEMYKKAGISTSDTFISILYTTPIFLAVWRVIQSIPLMKSNEILGINFATTSYQAILNDQQWQYLGIMIVAAAFQIASQILPRLLARRRLKERTNAFEQQSLKKSNKMQNIMMIIFVIVTLILQAGVQIYWIIGAIWTIGQTLFVHYIQRTKLYRERIITYLNRPRFIRWKV</sequence>
<keyword evidence="10" id="KW-1185">Reference proteome</keyword>
<evidence type="ECO:0000256" key="3">
    <source>
        <dbReference type="ARBA" id="ARBA00022989"/>
    </source>
</evidence>
<dbReference type="PANTHER" id="PTHR12428:SF65">
    <property type="entry name" value="CYTOCHROME C OXIDASE ASSEMBLY PROTEIN COX18, MITOCHONDRIAL"/>
    <property type="match status" value="1"/>
</dbReference>
<keyword evidence="4 7" id="KW-0472">Membrane</keyword>
<dbReference type="GO" id="GO:0032977">
    <property type="term" value="F:membrane insertase activity"/>
    <property type="evidence" value="ECO:0007669"/>
    <property type="project" value="InterPro"/>
</dbReference>
<dbReference type="Proteomes" id="UP000295518">
    <property type="component" value="Unassembled WGS sequence"/>
</dbReference>
<evidence type="ECO:0000256" key="6">
    <source>
        <dbReference type="SAM" id="MobiDB-lite"/>
    </source>
</evidence>
<dbReference type="EMBL" id="SNWN01000011">
    <property type="protein sequence ID" value="TDO20382.1"/>
    <property type="molecule type" value="Genomic_DNA"/>
</dbReference>
<dbReference type="InterPro" id="IPR001708">
    <property type="entry name" value="YidC/ALB3/OXA1/COX18"/>
</dbReference>
<dbReference type="Pfam" id="PF02096">
    <property type="entry name" value="60KD_IMP"/>
    <property type="match status" value="1"/>
</dbReference>
<evidence type="ECO:0000259" key="8">
    <source>
        <dbReference type="Pfam" id="PF02096"/>
    </source>
</evidence>
<accession>A0A4R6IEC0</accession>
<organism evidence="9 10">
    <name type="scientific">Mycoplasma testudineum</name>
    <dbReference type="NCBI Taxonomy" id="244584"/>
    <lineage>
        <taxon>Bacteria</taxon>
        <taxon>Bacillati</taxon>
        <taxon>Mycoplasmatota</taxon>
        <taxon>Mollicutes</taxon>
        <taxon>Mycoplasmataceae</taxon>
        <taxon>Mycoplasma</taxon>
    </lineage>
</organism>
<dbReference type="NCBIfam" id="TIGR03592">
    <property type="entry name" value="yidC_oxa1_cterm"/>
    <property type="match status" value="1"/>
</dbReference>
<comment type="caution">
    <text evidence="9">The sequence shown here is derived from an EMBL/GenBank/DDBJ whole genome shotgun (WGS) entry which is preliminary data.</text>
</comment>
<dbReference type="NCBIfam" id="NF002567">
    <property type="entry name" value="PRK02201.1-2"/>
    <property type="match status" value="1"/>
</dbReference>
<proteinExistence type="inferred from homology"/>
<evidence type="ECO:0000313" key="10">
    <source>
        <dbReference type="Proteomes" id="UP000295518"/>
    </source>
</evidence>
<dbReference type="GO" id="GO:0005886">
    <property type="term" value="C:plasma membrane"/>
    <property type="evidence" value="ECO:0007669"/>
    <property type="project" value="TreeGrafter"/>
</dbReference>
<feature type="region of interest" description="Disordered" evidence="6">
    <location>
        <begin position="1"/>
        <end position="23"/>
    </location>
</feature>
<feature type="domain" description="Membrane insertase YidC/Oxa/ALB C-terminal" evidence="8">
    <location>
        <begin position="435"/>
        <end position="641"/>
    </location>
</feature>
<feature type="transmembrane region" description="Helical" evidence="7">
    <location>
        <begin position="432"/>
        <end position="458"/>
    </location>
</feature>
<feature type="transmembrane region" description="Helical" evidence="7">
    <location>
        <begin position="557"/>
        <end position="581"/>
    </location>
</feature>
<comment type="subcellular location">
    <subcellularLocation>
        <location evidence="1 5">Membrane</location>
        <topology evidence="1 5">Multi-pass membrane protein</topology>
    </subcellularLocation>
</comment>
<name>A0A4R6IEC0_9MOLU</name>
<keyword evidence="2 5" id="KW-0812">Transmembrane</keyword>
<feature type="transmembrane region" description="Helical" evidence="7">
    <location>
        <begin position="624"/>
        <end position="643"/>
    </location>
</feature>
<evidence type="ECO:0000256" key="4">
    <source>
        <dbReference type="ARBA" id="ARBA00023136"/>
    </source>
</evidence>
<evidence type="ECO:0000256" key="7">
    <source>
        <dbReference type="SAM" id="Phobius"/>
    </source>
</evidence>
<feature type="transmembrane region" description="Helical" evidence="7">
    <location>
        <begin position="509"/>
        <end position="527"/>
    </location>
</feature>
<comment type="similarity">
    <text evidence="5">Belongs to the OXA1/ALB3/YidC family.</text>
</comment>
<evidence type="ECO:0000256" key="5">
    <source>
        <dbReference type="RuleBase" id="RU003945"/>
    </source>
</evidence>
<dbReference type="OrthoDB" id="394558at2"/>
<dbReference type="PANTHER" id="PTHR12428">
    <property type="entry name" value="OXA1"/>
    <property type="match status" value="1"/>
</dbReference>
<feature type="transmembrane region" description="Helical" evidence="7">
    <location>
        <begin position="33"/>
        <end position="58"/>
    </location>
</feature>
<dbReference type="InterPro" id="IPR028055">
    <property type="entry name" value="YidC/Oxa/ALB_C"/>
</dbReference>
<dbReference type="AlphaFoldDB" id="A0A4R6IEC0"/>
<dbReference type="GO" id="GO:0051205">
    <property type="term" value="P:protein insertion into membrane"/>
    <property type="evidence" value="ECO:0007669"/>
    <property type="project" value="TreeGrafter"/>
</dbReference>
<gene>
    <name evidence="9" type="ORF">EI74_0460</name>
</gene>
<protein>
    <submittedName>
        <fullName evidence="9">YidC/Oxa1 family membrane protein insertase</fullName>
    </submittedName>
</protein>
<evidence type="ECO:0000313" key="9">
    <source>
        <dbReference type="EMBL" id="TDO20382.1"/>
    </source>
</evidence>
<evidence type="ECO:0000256" key="2">
    <source>
        <dbReference type="ARBA" id="ARBA00022692"/>
    </source>
</evidence>
<evidence type="ECO:0000256" key="1">
    <source>
        <dbReference type="ARBA" id="ARBA00004141"/>
    </source>
</evidence>
<dbReference type="RefSeq" id="WP_094254624.1">
    <property type="nucleotide sequence ID" value="NZ_NNCE01000003.1"/>
</dbReference>
<keyword evidence="3 7" id="KW-1133">Transmembrane helix</keyword>